<reference evidence="1 2" key="1">
    <citation type="submission" date="2019-04" db="EMBL/GenBank/DDBJ databases">
        <title>Lysinibacillus genome sequencing.</title>
        <authorList>
            <person name="Dunlap C."/>
        </authorList>
    </citation>
    <scope>NUCLEOTIDE SEQUENCE [LARGE SCALE GENOMIC DNA]</scope>
    <source>
        <strain evidence="1 2">CCTCC AB 2010389</strain>
    </source>
</reference>
<comment type="caution">
    <text evidence="1">The sequence shown here is derived from an EMBL/GenBank/DDBJ whole genome shotgun (WGS) entry which is preliminary data.</text>
</comment>
<sequence length="82" mass="9814">MFIRLTKEQQEQIIADIQRFFYNQREEDISYFEAERVFDFVKENIAPYIYNAAISDAKYVVESQLSALDEELMALERPIKIK</sequence>
<dbReference type="AlphaFoldDB" id="A0A4U2Z4R1"/>
<evidence type="ECO:0000313" key="1">
    <source>
        <dbReference type="EMBL" id="TKI69129.1"/>
    </source>
</evidence>
<dbReference type="InterPro" id="IPR018680">
    <property type="entry name" value="DUF2164"/>
</dbReference>
<gene>
    <name evidence="1" type="ORF">FC756_09705</name>
</gene>
<protein>
    <submittedName>
        <fullName evidence="1">DUF2164 domain-containing protein</fullName>
    </submittedName>
</protein>
<name>A0A4U2Z4R1_9BACI</name>
<dbReference type="RefSeq" id="WP_107893920.1">
    <property type="nucleotide sequence ID" value="NZ_PYWM01000001.1"/>
</dbReference>
<dbReference type="EMBL" id="SZPU01000033">
    <property type="protein sequence ID" value="TKI69129.1"/>
    <property type="molecule type" value="Genomic_DNA"/>
</dbReference>
<accession>A0A4U2Z4R1</accession>
<evidence type="ECO:0000313" key="2">
    <source>
        <dbReference type="Proteomes" id="UP000308744"/>
    </source>
</evidence>
<keyword evidence="2" id="KW-1185">Reference proteome</keyword>
<proteinExistence type="predicted"/>
<organism evidence="1 2">
    <name type="scientific">Lysinibacillus mangiferihumi</name>
    <dbReference type="NCBI Taxonomy" id="1130819"/>
    <lineage>
        <taxon>Bacteria</taxon>
        <taxon>Bacillati</taxon>
        <taxon>Bacillota</taxon>
        <taxon>Bacilli</taxon>
        <taxon>Bacillales</taxon>
        <taxon>Bacillaceae</taxon>
        <taxon>Lysinibacillus</taxon>
    </lineage>
</organism>
<dbReference type="Pfam" id="PF09932">
    <property type="entry name" value="DUF2164"/>
    <property type="match status" value="1"/>
</dbReference>
<dbReference type="Proteomes" id="UP000308744">
    <property type="component" value="Unassembled WGS sequence"/>
</dbReference>